<reference evidence="2" key="2">
    <citation type="journal article" date="2013" name="Stand. Genomic Sci.">
        <title>Complete genome sequence of Desulfocapsa sulfexigens, a marine deltaproteobacterium specialized in disproportionating inorganic sulfur compounds.</title>
        <authorList>
            <person name="Finster K.W."/>
            <person name="Kjeldsen K.U."/>
            <person name="Kube M."/>
            <person name="Reinhardt R."/>
            <person name="Mussmann M."/>
            <person name="Amann R."/>
            <person name="Schreiber L."/>
        </authorList>
    </citation>
    <scope>NUCLEOTIDE SEQUENCE [LARGE SCALE GENOMIC DNA]</scope>
    <source>
        <strain evidence="2">DSM 10523 / SB164P1</strain>
    </source>
</reference>
<evidence type="ECO:0000313" key="1">
    <source>
        <dbReference type="EMBL" id="CCH49104.1"/>
    </source>
</evidence>
<dbReference type="AlphaFoldDB" id="M1WQQ2"/>
<proteinExistence type="predicted"/>
<dbReference type="EMBL" id="FO203427">
    <property type="protein sequence ID" value="CCH49104.1"/>
    <property type="molecule type" value="Genomic_DNA"/>
</dbReference>
<reference evidence="1 2" key="1">
    <citation type="journal article" date="2013" name="PLoS ONE">
        <title>The first genomic and proteomic characterization of a deep-sea sulfate reducer: insights into the piezophilic lifestyle of Desulfovibrio piezophilus.</title>
        <authorList>
            <person name="Pradel N."/>
            <person name="Ji B."/>
            <person name="Gimenez G."/>
            <person name="Talla E."/>
            <person name="Lenoble P."/>
            <person name="Garel M."/>
            <person name="Tamburini C."/>
            <person name="Fourquet P."/>
            <person name="Lebrun R."/>
            <person name="Bertin P."/>
            <person name="Denis Y."/>
            <person name="Pophillat M."/>
            <person name="Barbe V."/>
            <person name="Ollivier B."/>
            <person name="Dolla A."/>
        </authorList>
    </citation>
    <scope>NUCLEOTIDE SEQUENCE [LARGE SCALE GENOMIC DNA]</scope>
    <source>
        <strain evidence="2">DSM 10523 / SB164P1</strain>
    </source>
</reference>
<evidence type="ECO:0000313" key="2">
    <source>
        <dbReference type="Proteomes" id="UP000011724"/>
    </source>
</evidence>
<keyword evidence="2" id="KW-1185">Reference proteome</keyword>
<accession>M1WQQ2</accession>
<dbReference type="PATRIC" id="fig|879567.3.peg.1972"/>
<dbReference type="BioCyc" id="DPIE1322246:BN4_RS09375-MONOMER"/>
<dbReference type="Gene3D" id="3.40.30.10">
    <property type="entry name" value="Glutaredoxin"/>
    <property type="match status" value="1"/>
</dbReference>
<gene>
    <name evidence="1" type="ordered locus">BN4_11869</name>
</gene>
<dbReference type="KEGG" id="dpi:BN4_11869"/>
<sequence length="98" mass="11085">MIDVLEEIMNRKITLYALSTCTHCHNVGTLLEELLGPKGFTHIYVDRLSGDERNITMRALRTKNPEMSFPTTVIGDKVITGEKLDVIRKLVEEASPQK</sequence>
<name>M1WQQ2_PSEP2</name>
<dbReference type="InterPro" id="IPR036249">
    <property type="entry name" value="Thioredoxin-like_sf"/>
</dbReference>
<dbReference type="Proteomes" id="UP000011724">
    <property type="component" value="Chromosome"/>
</dbReference>
<dbReference type="SUPFAM" id="SSF52833">
    <property type="entry name" value="Thioredoxin-like"/>
    <property type="match status" value="1"/>
</dbReference>
<dbReference type="CDD" id="cd02976">
    <property type="entry name" value="NrdH"/>
    <property type="match status" value="1"/>
</dbReference>
<dbReference type="STRING" id="1322246.BN4_11869"/>
<protein>
    <submittedName>
        <fullName evidence="1">Glutaredoxin</fullName>
    </submittedName>
</protein>
<organism evidence="1 2">
    <name type="scientific">Pseudodesulfovibrio piezophilus (strain DSM 21447 / JCM 15486 / C1TLV30)</name>
    <name type="common">Desulfovibrio piezophilus</name>
    <dbReference type="NCBI Taxonomy" id="1322246"/>
    <lineage>
        <taxon>Bacteria</taxon>
        <taxon>Pseudomonadati</taxon>
        <taxon>Thermodesulfobacteriota</taxon>
        <taxon>Desulfovibrionia</taxon>
        <taxon>Desulfovibrionales</taxon>
        <taxon>Desulfovibrionaceae</taxon>
    </lineage>
</organism>
<dbReference type="eggNOG" id="COG0695">
    <property type="taxonomic scope" value="Bacteria"/>
</dbReference>
<dbReference type="HOGENOM" id="CLU_026126_9_1_7"/>